<evidence type="ECO:0000313" key="10">
    <source>
        <dbReference type="EMBL" id="AHN97614.1"/>
    </source>
</evidence>
<evidence type="ECO:0000256" key="1">
    <source>
        <dbReference type="ARBA" id="ARBA00004370"/>
    </source>
</evidence>
<keyword evidence="8" id="KW-0812">Transmembrane</keyword>
<accession>X2L7H3</accession>
<feature type="active site" description="Proton donor/acceptor" evidence="7">
    <location>
        <position position="189"/>
    </location>
</feature>
<sequence length="592" mass="63030">MIVLSWLWGIVKSVLNGIAKVIAFAVILIIILAGIGLISGDGLPSNMVLELDARKSIEDKTASSILDLGQRSLSVMDIVMTLDTAQRDPRVKGVFIRVGSGDLSVPKAEELREALKRFRTSGKFVIAHSQTFYSGGLGDYVVAAASDEIWMQPVSSFFSAGSSTSALFLKGLFDKVEATPQFVQRYEYKNVANMFTQTDFTPAHREATLRILQSWYDSSVDEASTDRSLPRDTMVSVLDNSPVTVEEVKEKGLITHIGYDDEARDAAETKAGDDAEVTEFERYAQAARARRAGPGAPTIAFVHAAGEILEGNDDAPLSGSVDSIYGDVFAKAIREAANDNSVRAILLRVDSPGGSAIASDQILQAVKKAKTAGKPVVVSMGSVAASGGYYISLAADRILALPGTLTGSIGVVWGKVAVGGTMGLVGVTAKELGVGRNALFLSGVTPWNEGQMAKVNQQADIVYADFTSKVAEGRNMPLERVQDVARGRVWTGADALERGLVDELGGFWAAVDDAKMLAGIDADTRVRFKSYPESEGFFGTVSRVFETSSAALKALQGLNALMEAEPVRALIGALDAMPSGRIEFSAKGLPIQ</sequence>
<dbReference type="Gene3D" id="3.90.226.10">
    <property type="entry name" value="2-enoyl-CoA Hydratase, Chain A, domain 1"/>
    <property type="match status" value="3"/>
</dbReference>
<dbReference type="NCBIfam" id="TIGR00706">
    <property type="entry name" value="SppA_dom"/>
    <property type="match status" value="1"/>
</dbReference>
<evidence type="ECO:0000256" key="4">
    <source>
        <dbReference type="ARBA" id="ARBA00022801"/>
    </source>
</evidence>
<dbReference type="NCBIfam" id="TIGR00705">
    <property type="entry name" value="SppA_67K"/>
    <property type="match status" value="1"/>
</dbReference>
<evidence type="ECO:0000259" key="9">
    <source>
        <dbReference type="Pfam" id="PF01343"/>
    </source>
</evidence>
<evidence type="ECO:0000256" key="2">
    <source>
        <dbReference type="ARBA" id="ARBA00008683"/>
    </source>
</evidence>
<dbReference type="InterPro" id="IPR004634">
    <property type="entry name" value="Pept_S49_pIV"/>
</dbReference>
<dbReference type="InterPro" id="IPR047217">
    <property type="entry name" value="S49_SppA_67K_type_N"/>
</dbReference>
<feature type="active site" description="Nucleophile" evidence="7">
    <location>
        <position position="386"/>
    </location>
</feature>
<keyword evidence="3" id="KW-0645">Protease</keyword>
<evidence type="ECO:0000256" key="8">
    <source>
        <dbReference type="SAM" id="Phobius"/>
    </source>
</evidence>
<dbReference type="PANTHER" id="PTHR33209:SF1">
    <property type="entry name" value="PEPTIDASE S49 DOMAIN-CONTAINING PROTEIN"/>
    <property type="match status" value="1"/>
</dbReference>
<evidence type="ECO:0000256" key="5">
    <source>
        <dbReference type="ARBA" id="ARBA00022825"/>
    </source>
</evidence>
<reference evidence="10" key="1">
    <citation type="submission" date="2013-10" db="EMBL/GenBank/DDBJ databases">
        <title>Functional metagenomics reveals novel beta-galactosidases not predictable from gene sequences.</title>
        <authorList>
            <person name="Cheng J."/>
            <person name="Engel K."/>
            <person name="Romantsov T."/>
            <person name="Neufeld J.D."/>
            <person name="Rose D.R."/>
            <person name="Charles T.C."/>
        </authorList>
    </citation>
    <scope>NUCLEOTIDE SEQUENCE</scope>
</reference>
<keyword evidence="4" id="KW-0378">Hydrolase</keyword>
<dbReference type="InterPro" id="IPR029045">
    <property type="entry name" value="ClpP/crotonase-like_dom_sf"/>
</dbReference>
<dbReference type="SUPFAM" id="SSF52096">
    <property type="entry name" value="ClpP/crotonase"/>
    <property type="match status" value="2"/>
</dbReference>
<dbReference type="InterPro" id="IPR047272">
    <property type="entry name" value="S49_SppA_C"/>
</dbReference>
<evidence type="ECO:0000256" key="6">
    <source>
        <dbReference type="ARBA" id="ARBA00023136"/>
    </source>
</evidence>
<dbReference type="GO" id="GO:0016020">
    <property type="term" value="C:membrane"/>
    <property type="evidence" value="ECO:0007669"/>
    <property type="project" value="UniProtKB-SubCell"/>
</dbReference>
<dbReference type="AlphaFoldDB" id="X2L7H3"/>
<keyword evidence="5" id="KW-0720">Serine protease</keyword>
<organism evidence="10">
    <name type="scientific">uncultured bacterium 12AC_lac13</name>
    <dbReference type="NCBI Taxonomy" id="1447233"/>
    <lineage>
        <taxon>Bacteria</taxon>
        <taxon>environmental samples</taxon>
    </lineage>
</organism>
<dbReference type="CDD" id="cd07018">
    <property type="entry name" value="S49_SppA_67K_type"/>
    <property type="match status" value="1"/>
</dbReference>
<keyword evidence="6 8" id="KW-0472">Membrane</keyword>
<feature type="domain" description="Peptidase S49" evidence="9">
    <location>
        <begin position="121"/>
        <end position="271"/>
    </location>
</feature>
<dbReference type="InterPro" id="IPR002142">
    <property type="entry name" value="Peptidase_S49"/>
</dbReference>
<dbReference type="PANTHER" id="PTHR33209">
    <property type="entry name" value="PROTEASE 4"/>
    <property type="match status" value="1"/>
</dbReference>
<dbReference type="GO" id="GO:0006465">
    <property type="term" value="P:signal peptide processing"/>
    <property type="evidence" value="ECO:0007669"/>
    <property type="project" value="InterPro"/>
</dbReference>
<dbReference type="PIRSF" id="PIRSF001217">
    <property type="entry name" value="Protease_4_SppA"/>
    <property type="match status" value="1"/>
</dbReference>
<dbReference type="Gene3D" id="6.20.330.10">
    <property type="match status" value="1"/>
</dbReference>
<feature type="domain" description="Peptidase S49" evidence="9">
    <location>
        <begin position="369"/>
        <end position="520"/>
    </location>
</feature>
<feature type="transmembrane region" description="Helical" evidence="8">
    <location>
        <begin position="21"/>
        <end position="40"/>
    </location>
</feature>
<comment type="similarity">
    <text evidence="2">Belongs to the peptidase S49 family.</text>
</comment>
<dbReference type="EMBL" id="KF796593">
    <property type="protein sequence ID" value="AHN97614.1"/>
    <property type="molecule type" value="Genomic_DNA"/>
</dbReference>
<evidence type="ECO:0000256" key="3">
    <source>
        <dbReference type="ARBA" id="ARBA00022670"/>
    </source>
</evidence>
<name>X2L7H3_9BACT</name>
<protein>
    <submittedName>
        <fullName evidence="10">Signal peptide peptidase SppA</fullName>
    </submittedName>
</protein>
<proteinExistence type="inferred from homology"/>
<evidence type="ECO:0000256" key="7">
    <source>
        <dbReference type="PIRSR" id="PIRSR001217-1"/>
    </source>
</evidence>
<dbReference type="InterPro" id="IPR004635">
    <property type="entry name" value="Pept_S49_SppA"/>
</dbReference>
<dbReference type="Pfam" id="PF01343">
    <property type="entry name" value="Peptidase_S49"/>
    <property type="match status" value="2"/>
</dbReference>
<keyword evidence="8" id="KW-1133">Transmembrane helix</keyword>
<dbReference type="GO" id="GO:0008236">
    <property type="term" value="F:serine-type peptidase activity"/>
    <property type="evidence" value="ECO:0007669"/>
    <property type="project" value="UniProtKB-KW"/>
</dbReference>
<comment type="subcellular location">
    <subcellularLocation>
        <location evidence="1">Membrane</location>
    </subcellularLocation>
</comment>
<dbReference type="CDD" id="cd07023">
    <property type="entry name" value="S49_Sppa_N_C"/>
    <property type="match status" value="1"/>
</dbReference>